<dbReference type="Pfam" id="PF00618">
    <property type="entry name" value="RasGEF_N"/>
    <property type="match status" value="1"/>
</dbReference>
<proteinExistence type="predicted"/>
<feature type="domain" description="N-terminal Ras-GEF" evidence="2">
    <location>
        <begin position="45"/>
        <end position="201"/>
    </location>
</feature>
<evidence type="ECO:0000256" key="1">
    <source>
        <dbReference type="PROSITE-ProRule" id="PRU00135"/>
    </source>
</evidence>
<dbReference type="AlphaFoldDB" id="A0A9P0FZA4"/>
<dbReference type="SUPFAM" id="SSF48366">
    <property type="entry name" value="Ras GEF"/>
    <property type="match status" value="2"/>
</dbReference>
<evidence type="ECO:0000313" key="4">
    <source>
        <dbReference type="Proteomes" id="UP001154114"/>
    </source>
</evidence>
<reference evidence="3" key="1">
    <citation type="submission" date="2021-12" db="EMBL/GenBank/DDBJ databases">
        <authorList>
            <person name="King R."/>
        </authorList>
    </citation>
    <scope>NUCLEOTIDE SEQUENCE</scope>
</reference>
<dbReference type="SMART" id="SM00229">
    <property type="entry name" value="RasGEFN"/>
    <property type="match status" value="1"/>
</dbReference>
<dbReference type="PROSITE" id="PS50212">
    <property type="entry name" value="RASGEF_NTER"/>
    <property type="match status" value="1"/>
</dbReference>
<dbReference type="EMBL" id="LR824033">
    <property type="protein sequence ID" value="CAH0602046.1"/>
    <property type="molecule type" value="Genomic_DNA"/>
</dbReference>
<dbReference type="CDD" id="cd06224">
    <property type="entry name" value="REM"/>
    <property type="match status" value="1"/>
</dbReference>
<gene>
    <name evidence="3" type="ORF">CINC_LOCUS9897</name>
</gene>
<name>A0A9P0FZA4_CHRIL</name>
<dbReference type="PANTHER" id="PTHR23113:SF363">
    <property type="entry name" value="PROTEIN SON OF SEVENLESS"/>
    <property type="match status" value="1"/>
</dbReference>
<dbReference type="Gene3D" id="1.20.870.10">
    <property type="entry name" value="Son of sevenless (SoS) protein Chain: S domain 1"/>
    <property type="match status" value="1"/>
</dbReference>
<dbReference type="InterPro" id="IPR023578">
    <property type="entry name" value="Ras_GEF_dom_sf"/>
</dbReference>
<organism evidence="3 4">
    <name type="scientific">Chrysodeixis includens</name>
    <name type="common">Soybean looper</name>
    <name type="synonym">Pseudoplusia includens</name>
    <dbReference type="NCBI Taxonomy" id="689277"/>
    <lineage>
        <taxon>Eukaryota</taxon>
        <taxon>Metazoa</taxon>
        <taxon>Ecdysozoa</taxon>
        <taxon>Arthropoda</taxon>
        <taxon>Hexapoda</taxon>
        <taxon>Insecta</taxon>
        <taxon>Pterygota</taxon>
        <taxon>Neoptera</taxon>
        <taxon>Endopterygota</taxon>
        <taxon>Lepidoptera</taxon>
        <taxon>Glossata</taxon>
        <taxon>Ditrysia</taxon>
        <taxon>Noctuoidea</taxon>
        <taxon>Noctuidae</taxon>
        <taxon>Plusiinae</taxon>
        <taxon>Chrysodeixis</taxon>
    </lineage>
</organism>
<evidence type="ECO:0000259" key="2">
    <source>
        <dbReference type="PROSITE" id="PS50212"/>
    </source>
</evidence>
<sequence length="449" mass="52315">MGWCYSLYPDTTRQEAFGIPTKNPQRHARIAFVERAWEGRDHIFPFATILGATLLKLVERLTYHIYADLNLVRTFLTTYRSFCSPGELLDLLIERFRIPEPSEVYDTPRTAESIESVASSDAEKLSKNTAREDWKRYRKEFQQPVKFRVINVLRHWVDQHFYDFEREPALLQRLRDFLESVDGKPMRKWVQSVLKTLQRKSQPIECDVSVAGVSHVFDRLPPVTLRHVADPERCGWHPLALHPLELARQLTLLEFHLYRQVIYTHTHTHTQYTHKAVAADLLTNAASFQHYLHFTMSHYRNVVIPLRLVTIRGGIIARSWRFSGDIRADSSRFSRSCRQGLTPIKASSQKEEFLALWSYYWAKSLLKYIHNCNLQLCLCVQVKPSELVGAVWTKKDKEKTSPNLLRIIKHTTNAYTGTQVQHAETLLRTLILNVMGHLPRAIYTCSMEE</sequence>
<evidence type="ECO:0000313" key="3">
    <source>
        <dbReference type="EMBL" id="CAH0602046.1"/>
    </source>
</evidence>
<accession>A0A9P0FZA4</accession>
<dbReference type="InterPro" id="IPR000651">
    <property type="entry name" value="Ras-like_Gua-exchang_fac_N"/>
</dbReference>
<dbReference type="InterPro" id="IPR008937">
    <property type="entry name" value="Ras-like_GEF"/>
</dbReference>
<dbReference type="GO" id="GO:0005886">
    <property type="term" value="C:plasma membrane"/>
    <property type="evidence" value="ECO:0007669"/>
    <property type="project" value="TreeGrafter"/>
</dbReference>
<dbReference type="PANTHER" id="PTHR23113">
    <property type="entry name" value="GUANINE NUCLEOTIDE EXCHANGE FACTOR"/>
    <property type="match status" value="1"/>
</dbReference>
<keyword evidence="1" id="KW-0344">Guanine-nucleotide releasing factor</keyword>
<dbReference type="Proteomes" id="UP001154114">
    <property type="component" value="Chromosome 30"/>
</dbReference>
<dbReference type="GO" id="GO:0007265">
    <property type="term" value="P:Ras protein signal transduction"/>
    <property type="evidence" value="ECO:0007669"/>
    <property type="project" value="TreeGrafter"/>
</dbReference>
<dbReference type="OrthoDB" id="546434at2759"/>
<dbReference type="GO" id="GO:0005085">
    <property type="term" value="F:guanyl-nucleotide exchange factor activity"/>
    <property type="evidence" value="ECO:0007669"/>
    <property type="project" value="UniProtKB-KW"/>
</dbReference>
<protein>
    <recommendedName>
        <fullName evidence="2">N-terminal Ras-GEF domain-containing protein</fullName>
    </recommendedName>
</protein>
<keyword evidence="4" id="KW-1185">Reference proteome</keyword>